<dbReference type="EMBL" id="EF087232">
    <property type="protein sequence ID" value="ABK26487.1"/>
    <property type="molecule type" value="mRNA"/>
</dbReference>
<accession>A9P0S6</accession>
<sequence>MKKNHRHPQGQIQRLNWPKQLMQWQQTLKRPYSHLKKTVKVLEYPNVKELKQIIMSIPWMELVKP</sequence>
<name>A9P0S6_PICSI</name>
<reference evidence="1" key="1">
    <citation type="journal article" date="2008" name="BMC Genomics">
        <title>A conifer genomics resource of 200,000 spruce (Picea spp.) ESTs and 6,464 high-quality, sequence-finished full-length cDNAs for Sitka spruce (Picea sitchensis).</title>
        <authorList>
            <person name="Ralph S.G."/>
            <person name="Chun H.J."/>
            <person name="Kolosova N."/>
            <person name="Cooper D."/>
            <person name="Oddy C."/>
            <person name="Ritland C.E."/>
            <person name="Kirkpatrick R."/>
            <person name="Moore R."/>
            <person name="Barber S."/>
            <person name="Holt R.A."/>
            <person name="Jones S.J."/>
            <person name="Marra M.A."/>
            <person name="Douglas C.J."/>
            <person name="Ritland K."/>
            <person name="Bohlmann J."/>
        </authorList>
    </citation>
    <scope>NUCLEOTIDE SEQUENCE</scope>
    <source>
        <tissue evidence="1">Green portion of the leader tissue</tissue>
    </source>
</reference>
<evidence type="ECO:0000313" key="1">
    <source>
        <dbReference type="EMBL" id="ABK26487.1"/>
    </source>
</evidence>
<dbReference type="AlphaFoldDB" id="A9P0S6"/>
<organism evidence="1">
    <name type="scientific">Picea sitchensis</name>
    <name type="common">Sitka spruce</name>
    <name type="synonym">Pinus sitchensis</name>
    <dbReference type="NCBI Taxonomy" id="3332"/>
    <lineage>
        <taxon>Eukaryota</taxon>
        <taxon>Viridiplantae</taxon>
        <taxon>Streptophyta</taxon>
        <taxon>Embryophyta</taxon>
        <taxon>Tracheophyta</taxon>
        <taxon>Spermatophyta</taxon>
        <taxon>Pinopsida</taxon>
        <taxon>Pinidae</taxon>
        <taxon>Conifers I</taxon>
        <taxon>Pinales</taxon>
        <taxon>Pinaceae</taxon>
        <taxon>Picea</taxon>
    </lineage>
</organism>
<protein>
    <submittedName>
        <fullName evidence="1">Uncharacterized protein</fullName>
    </submittedName>
</protein>
<proteinExistence type="evidence at transcript level"/>